<feature type="signal peptide" evidence="1">
    <location>
        <begin position="1"/>
        <end position="23"/>
    </location>
</feature>
<evidence type="ECO:0000313" key="2">
    <source>
        <dbReference type="EMBL" id="SHF64405.1"/>
    </source>
</evidence>
<sequence length="146" mass="16065">MRHPLQQLLVLLFLAFSPTLLRATPPEDHLPKSITRSQFTQNNRSLIRTVVQLDKNTTAQDVIQACNFLAAEGVTLRFSTLKIGRSFVGIAGKKRILVANGELFLPGGKSQQFNAGGLLGFRYLSLQYVTDAEGKSAMIEMISSVD</sequence>
<proteinExistence type="predicted"/>
<dbReference type="RefSeq" id="WP_073044336.1">
    <property type="nucleotide sequence ID" value="NZ_FQUO01000010.1"/>
</dbReference>
<dbReference type="AlphaFoldDB" id="A0A1M5DBV4"/>
<dbReference type="EMBL" id="FQUO01000010">
    <property type="protein sequence ID" value="SHF64405.1"/>
    <property type="molecule type" value="Genomic_DNA"/>
</dbReference>
<evidence type="ECO:0000313" key="3">
    <source>
        <dbReference type="Proteomes" id="UP000184368"/>
    </source>
</evidence>
<keyword evidence="3" id="KW-1185">Reference proteome</keyword>
<dbReference type="Proteomes" id="UP000184368">
    <property type="component" value="Unassembled WGS sequence"/>
</dbReference>
<keyword evidence="1" id="KW-0732">Signal</keyword>
<dbReference type="STRING" id="1302690.BUE76_20660"/>
<reference evidence="2 3" key="1">
    <citation type="submission" date="2016-11" db="EMBL/GenBank/DDBJ databases">
        <authorList>
            <person name="Jaros S."/>
            <person name="Januszkiewicz K."/>
            <person name="Wedrychowicz H."/>
        </authorList>
    </citation>
    <scope>NUCLEOTIDE SEQUENCE [LARGE SCALE GENOMIC DNA]</scope>
    <source>
        <strain evidence="2 3">DSM 26897</strain>
    </source>
</reference>
<organism evidence="2 3">
    <name type="scientific">Cnuella takakiae</name>
    <dbReference type="NCBI Taxonomy" id="1302690"/>
    <lineage>
        <taxon>Bacteria</taxon>
        <taxon>Pseudomonadati</taxon>
        <taxon>Bacteroidota</taxon>
        <taxon>Chitinophagia</taxon>
        <taxon>Chitinophagales</taxon>
        <taxon>Chitinophagaceae</taxon>
        <taxon>Cnuella</taxon>
    </lineage>
</organism>
<evidence type="ECO:0000256" key="1">
    <source>
        <dbReference type="SAM" id="SignalP"/>
    </source>
</evidence>
<name>A0A1M5DBV4_9BACT</name>
<feature type="chain" id="PRO_5012815875" evidence="1">
    <location>
        <begin position="24"/>
        <end position="146"/>
    </location>
</feature>
<accession>A0A1M5DBV4</accession>
<protein>
    <submittedName>
        <fullName evidence="2">Uncharacterized protein</fullName>
    </submittedName>
</protein>
<gene>
    <name evidence="2" type="ORF">SAMN05444008_110163</name>
</gene>